<name>E3J8K7_PSEI1</name>
<evidence type="ECO:0000313" key="3">
    <source>
        <dbReference type="Proteomes" id="UP000002484"/>
    </source>
</evidence>
<dbReference type="InParanoid" id="E3J8K7"/>
<sequence>MNDTAAGAGDLKTGGDTDELDPEPGHLAELPRSLAVVTTAREGSAVEHQLLISPGATAADVTAAMILMPPAAALVGHRGAGDVALVFREPAGLAADAAL</sequence>
<organism evidence="2 3">
    <name type="scientific">Pseudofrankia inefficax (strain DSM 45817 / CECT 9037 / DDB 130130 / EuI1c)</name>
    <name type="common">Frankia inefficax</name>
    <dbReference type="NCBI Taxonomy" id="298654"/>
    <lineage>
        <taxon>Bacteria</taxon>
        <taxon>Bacillati</taxon>
        <taxon>Actinomycetota</taxon>
        <taxon>Actinomycetes</taxon>
        <taxon>Frankiales</taxon>
        <taxon>Frankiaceae</taxon>
        <taxon>Pseudofrankia</taxon>
    </lineage>
</organism>
<dbReference type="KEGG" id="fri:FraEuI1c_0364"/>
<accession>E3J8K7</accession>
<evidence type="ECO:0000256" key="1">
    <source>
        <dbReference type="SAM" id="MobiDB-lite"/>
    </source>
</evidence>
<dbReference type="NCBIfam" id="TIGR03917">
    <property type="entry name" value="Frankia_40_dom"/>
    <property type="match status" value="1"/>
</dbReference>
<dbReference type="EMBL" id="CP002299">
    <property type="protein sequence ID" value="ADP78450.1"/>
    <property type="molecule type" value="Genomic_DNA"/>
</dbReference>
<feature type="region of interest" description="Disordered" evidence="1">
    <location>
        <begin position="1"/>
        <end position="29"/>
    </location>
</feature>
<dbReference type="AlphaFoldDB" id="E3J8K7"/>
<protein>
    <submittedName>
        <fullName evidence="2">Uncharacterized protein</fullName>
    </submittedName>
</protein>
<dbReference type="InterPro" id="IPR023817">
    <property type="entry name" value="Frankia_40_dom"/>
</dbReference>
<dbReference type="OrthoDB" id="9858882at2"/>
<proteinExistence type="predicted"/>
<reference evidence="2 3" key="1">
    <citation type="submission" date="2010-10" db="EMBL/GenBank/DDBJ databases">
        <title>Complete sequence of Frankia sp. EuI1c.</title>
        <authorList>
            <consortium name="US DOE Joint Genome Institute"/>
            <person name="Lucas S."/>
            <person name="Copeland A."/>
            <person name="Lapidus A."/>
            <person name="Cheng J.-F."/>
            <person name="Bruce D."/>
            <person name="Goodwin L."/>
            <person name="Pitluck S."/>
            <person name="Chertkov O."/>
            <person name="Detter J.C."/>
            <person name="Han C."/>
            <person name="Tapia R."/>
            <person name="Land M."/>
            <person name="Hauser L."/>
            <person name="Jeffries C."/>
            <person name="Kyrpides N."/>
            <person name="Ivanova N."/>
            <person name="Mikhailova N."/>
            <person name="Beauchemin N."/>
            <person name="Sen A."/>
            <person name="Sur S.A."/>
            <person name="Gtari M."/>
            <person name="Wall L."/>
            <person name="Tisa L."/>
            <person name="Woyke T."/>
        </authorList>
    </citation>
    <scope>NUCLEOTIDE SEQUENCE [LARGE SCALE GENOMIC DNA]</scope>
    <source>
        <strain evidence="3">DSM 45817 / CECT 9037 / EuI1c</strain>
    </source>
</reference>
<dbReference type="HOGENOM" id="CLU_2316189_0_0_11"/>
<keyword evidence="3" id="KW-1185">Reference proteome</keyword>
<dbReference type="RefSeq" id="WP_013421573.1">
    <property type="nucleotide sequence ID" value="NC_014666.1"/>
</dbReference>
<dbReference type="Proteomes" id="UP000002484">
    <property type="component" value="Chromosome"/>
</dbReference>
<gene>
    <name evidence="2" type="ordered locus">FraEuI1c_0364</name>
</gene>
<evidence type="ECO:0000313" key="2">
    <source>
        <dbReference type="EMBL" id="ADP78450.1"/>
    </source>
</evidence>